<evidence type="ECO:0000256" key="2">
    <source>
        <dbReference type="ARBA" id="ARBA00022737"/>
    </source>
</evidence>
<keyword evidence="4" id="KW-0472">Membrane</keyword>
<dbReference type="SUPFAM" id="SSF52540">
    <property type="entry name" value="P-loop containing nucleoside triphosphate hydrolases"/>
    <property type="match status" value="1"/>
</dbReference>
<feature type="transmembrane region" description="Helical" evidence="4">
    <location>
        <begin position="505"/>
        <end position="527"/>
    </location>
</feature>
<dbReference type="PROSITE" id="PS00678">
    <property type="entry name" value="WD_REPEATS_1"/>
    <property type="match status" value="1"/>
</dbReference>
<dbReference type="InterPro" id="IPR019775">
    <property type="entry name" value="WD40_repeat_CS"/>
</dbReference>
<dbReference type="EMBL" id="JACJTB010000064">
    <property type="protein sequence ID" value="MBD2598237.1"/>
    <property type="molecule type" value="Genomic_DNA"/>
</dbReference>
<dbReference type="PANTHER" id="PTHR22847:SF637">
    <property type="entry name" value="WD REPEAT DOMAIN 5B"/>
    <property type="match status" value="1"/>
</dbReference>
<dbReference type="PROSITE" id="PS50294">
    <property type="entry name" value="WD_REPEATS_REGION"/>
    <property type="match status" value="13"/>
</dbReference>
<proteinExistence type="predicted"/>
<reference evidence="6 7" key="1">
    <citation type="journal article" date="2020" name="ISME J.">
        <title>Comparative genomics reveals insights into cyanobacterial evolution and habitat adaptation.</title>
        <authorList>
            <person name="Chen M.Y."/>
            <person name="Teng W.K."/>
            <person name="Zhao L."/>
            <person name="Hu C.X."/>
            <person name="Zhou Y.K."/>
            <person name="Han B.P."/>
            <person name="Song L.R."/>
            <person name="Shu W.S."/>
        </authorList>
    </citation>
    <scope>NUCLEOTIDE SEQUENCE [LARGE SCALE GENOMIC DNA]</scope>
    <source>
        <strain evidence="6 7">FACHB-130</strain>
    </source>
</reference>
<dbReference type="Gene3D" id="2.130.10.10">
    <property type="entry name" value="YVTN repeat-like/Quinoprotein amine dehydrogenase"/>
    <property type="match status" value="4"/>
</dbReference>
<feature type="repeat" description="WD" evidence="3">
    <location>
        <begin position="1009"/>
        <end position="1050"/>
    </location>
</feature>
<feature type="repeat" description="WD" evidence="3">
    <location>
        <begin position="886"/>
        <end position="918"/>
    </location>
</feature>
<feature type="repeat" description="WD" evidence="3">
    <location>
        <begin position="1050"/>
        <end position="1084"/>
    </location>
</feature>
<keyword evidence="4" id="KW-0812">Transmembrane</keyword>
<feature type="repeat" description="WD" evidence="3">
    <location>
        <begin position="598"/>
        <end position="630"/>
    </location>
</feature>
<organism evidence="6 7">
    <name type="scientific">Nostoc spongiaeforme FACHB-130</name>
    <dbReference type="NCBI Taxonomy" id="1357510"/>
    <lineage>
        <taxon>Bacteria</taxon>
        <taxon>Bacillati</taxon>
        <taxon>Cyanobacteriota</taxon>
        <taxon>Cyanophyceae</taxon>
        <taxon>Nostocales</taxon>
        <taxon>Nostocaceae</taxon>
        <taxon>Nostoc</taxon>
    </lineage>
</organism>
<comment type="caution">
    <text evidence="6">The sequence shown here is derived from an EMBL/GenBank/DDBJ whole genome shotgun (WGS) entry which is preliminary data.</text>
</comment>
<dbReference type="Gene3D" id="3.40.50.300">
    <property type="entry name" value="P-loop containing nucleotide triphosphate hydrolases"/>
    <property type="match status" value="1"/>
</dbReference>
<feature type="repeat" description="WD" evidence="3">
    <location>
        <begin position="968"/>
        <end position="1009"/>
    </location>
</feature>
<dbReference type="InterPro" id="IPR027417">
    <property type="entry name" value="P-loop_NTPase"/>
</dbReference>
<evidence type="ECO:0000259" key="5">
    <source>
        <dbReference type="Pfam" id="PF20703"/>
    </source>
</evidence>
<dbReference type="Pfam" id="PF00400">
    <property type="entry name" value="WD40"/>
    <property type="match status" value="14"/>
</dbReference>
<dbReference type="PANTHER" id="PTHR22847">
    <property type="entry name" value="WD40 REPEAT PROTEIN"/>
    <property type="match status" value="1"/>
</dbReference>
<feature type="repeat" description="WD" evidence="3">
    <location>
        <begin position="845"/>
        <end position="878"/>
    </location>
</feature>
<feature type="repeat" description="WD" evidence="3">
    <location>
        <begin position="639"/>
        <end position="671"/>
    </location>
</feature>
<evidence type="ECO:0000256" key="1">
    <source>
        <dbReference type="ARBA" id="ARBA00022574"/>
    </source>
</evidence>
<dbReference type="SUPFAM" id="SSF50978">
    <property type="entry name" value="WD40 repeat-like"/>
    <property type="match status" value="2"/>
</dbReference>
<sequence length="1198" mass="132970">MSNQSTNNQYETKQNISNISIGDSNVVTFNQTQILQVSVAEIKTREFRATSPYKGLKKFEPEDKDIFFGRDQFLTGIVNQLQQTNLILLLGASGSGKSSVVRAGLIPWLSQKWGTKLVKLTFTPDIDPFESFYASLLSKYKQSAAQMAREAETDTLTEVVNRLKQPDDYWFILIDQFEELFTTTQPEKRNKFISSLVQLSKINVSNVKIVATMRADFLDRFSPYPALVKATDNHRPIIAEMQQDELRLAIEQPAAHHGVVFETGLVEEIIKDVQGQAGYLPLLQYTLNLLWETEVKTGSINDRTLNLNTYRMLGGVRGALQEHIDKIYGAFSQPEQLATQKIFLKLVDIGGDSESSSDWKPVRRRANRFEFSEELEQSVLRKLIDENLLVSNVPQETLHDRLTTAPVSTVEIAHEILLTSWATLNTWIEENRQAIALFNRLNDDVAHWQTLKNDDELWSGSKLAKVVELRQNPALNPALGKFSEKTAEFIDASVKRRDRQRRRSIIVLSAFSTVVSLFAILAGIQYYRAETGQISAINQTSEARLTANKAKFDALLSSLEAAKRYQSLILSNTNPQLQTEIKAQLGQAVYWTRERNRLQGHQSNVQSVSYSPDGQIIATASHDKTIKLWQADGKLIKTLEGHTQPVRSVSFSPKGDMLASAKRDGTVELWDRNGNLLNTINAHKSLVLSVNFSPDGKTIATGSKDHTAKLWRIDGTEINPITTLNGHSSWVMQVLFHPKTHQIVTTSGDKTIKLWQQDGKPPQTLNKHTDTVMSAAFSPDGKMLATASLDKTVKLWSSDGKLIKSLPHPEQLYSVSFSKDGQIASGSVDGNVRLWTQDGKLLDAWAAHDGRIHSLTFSPDGQTLATTSSDNITKLWQVHRQWLTVLNGHQDAATGVNFRPDGEQVVSAGINDLLYFWSPKGNLLHTTKTNQGSVYGMSFSPDGQTIASAGKDNTIRLWDANGNAIRILRGHQAIVNNVSFSPDGQTIASASDDQTAKLWSLDGKQQKTLKGHKGRVLSVSFSPDGKIIATSSEDQTVKLWGINGEELRTLPGHTNRVWNVKFSPDGKTIASASADRTIKLWSLEGQLIKTLHGHTAAVLDVSFSPDGKAIIASASSDKTIKLWQADGSLITTLRGHQSEVNAVNFSPNGKFLASAGKDKLVLLWNVSDLSLPGLLKQGCQQIHDYLKTHPKVSQNFCN</sequence>
<dbReference type="Pfam" id="PF20703">
    <property type="entry name" value="nSTAND1"/>
    <property type="match status" value="1"/>
</dbReference>
<gene>
    <name evidence="6" type="ORF">H6G74_28505</name>
</gene>
<feature type="repeat" description="WD" evidence="3">
    <location>
        <begin position="724"/>
        <end position="756"/>
    </location>
</feature>
<evidence type="ECO:0000313" key="6">
    <source>
        <dbReference type="EMBL" id="MBD2598237.1"/>
    </source>
</evidence>
<keyword evidence="1 3" id="KW-0853">WD repeat</keyword>
<feature type="repeat" description="WD" evidence="3">
    <location>
        <begin position="1133"/>
        <end position="1167"/>
    </location>
</feature>
<evidence type="ECO:0000256" key="4">
    <source>
        <dbReference type="SAM" id="Phobius"/>
    </source>
</evidence>
<keyword evidence="2" id="KW-0677">Repeat</keyword>
<dbReference type="RefSeq" id="WP_190970919.1">
    <property type="nucleotide sequence ID" value="NZ_JACJTB010000064.1"/>
</dbReference>
<dbReference type="InterPro" id="IPR015943">
    <property type="entry name" value="WD40/YVTN_repeat-like_dom_sf"/>
</dbReference>
<dbReference type="InterPro" id="IPR036322">
    <property type="entry name" value="WD40_repeat_dom_sf"/>
</dbReference>
<accession>A0ABR8G4Z0</accession>
<feature type="domain" description="Novel STAND NTPase 1" evidence="5">
    <location>
        <begin position="52"/>
        <end position="455"/>
    </location>
</feature>
<feature type="repeat" description="WD" evidence="3">
    <location>
        <begin position="1091"/>
        <end position="1124"/>
    </location>
</feature>
<keyword evidence="7" id="KW-1185">Reference proteome</keyword>
<dbReference type="InterPro" id="IPR049052">
    <property type="entry name" value="nSTAND1"/>
</dbReference>
<dbReference type="Proteomes" id="UP000603457">
    <property type="component" value="Unassembled WGS sequence"/>
</dbReference>
<keyword evidence="4" id="KW-1133">Transmembrane helix</keyword>
<dbReference type="InterPro" id="IPR001680">
    <property type="entry name" value="WD40_rpt"/>
</dbReference>
<dbReference type="SMART" id="SM00320">
    <property type="entry name" value="WD40"/>
    <property type="match status" value="14"/>
</dbReference>
<feature type="repeat" description="WD" evidence="3">
    <location>
        <begin position="805"/>
        <end position="835"/>
    </location>
</feature>
<name>A0ABR8G4Z0_9NOSO</name>
<dbReference type="PROSITE" id="PS50082">
    <property type="entry name" value="WD_REPEATS_2"/>
    <property type="match status" value="14"/>
</dbReference>
<feature type="repeat" description="WD" evidence="3">
    <location>
        <begin position="680"/>
        <end position="714"/>
    </location>
</feature>
<dbReference type="PRINTS" id="PR00320">
    <property type="entry name" value="GPROTEINBRPT"/>
</dbReference>
<evidence type="ECO:0000256" key="3">
    <source>
        <dbReference type="PROSITE-ProRule" id="PRU00221"/>
    </source>
</evidence>
<feature type="repeat" description="WD" evidence="3">
    <location>
        <begin position="927"/>
        <end position="959"/>
    </location>
</feature>
<protein>
    <submittedName>
        <fullName evidence="6">WD40 repeat domain-containing protein</fullName>
    </submittedName>
</protein>
<evidence type="ECO:0000313" key="7">
    <source>
        <dbReference type="Proteomes" id="UP000603457"/>
    </source>
</evidence>
<dbReference type="CDD" id="cd00200">
    <property type="entry name" value="WD40"/>
    <property type="match status" value="2"/>
</dbReference>
<dbReference type="InterPro" id="IPR020472">
    <property type="entry name" value="WD40_PAC1"/>
</dbReference>
<feature type="repeat" description="WD" evidence="3">
    <location>
        <begin position="765"/>
        <end position="797"/>
    </location>
</feature>